<keyword evidence="1" id="KW-0812">Transmembrane</keyword>
<keyword evidence="1" id="KW-1133">Transmembrane helix</keyword>
<dbReference type="Proteomes" id="UP000285376">
    <property type="component" value="Unassembled WGS sequence"/>
</dbReference>
<accession>A0A417ZBH8</accession>
<dbReference type="AlphaFoldDB" id="A0A417ZBH8"/>
<sequence>MAMWEATQEHETSFTEEFGRDLLVLAVGMGVAATLGAVAVWVVEPVGLLTGWNRSAALWSLVPALALLVAHWQVAKAWTGGARVAGFDSRATILAALMLAPAVLLLSGALVAALVGLVGGPRHTNLVADDLTTGAHLLRAGVGVVIGVGVALAARRLTHRR</sequence>
<proteinExistence type="predicted"/>
<feature type="transmembrane region" description="Helical" evidence="1">
    <location>
        <begin position="22"/>
        <end position="43"/>
    </location>
</feature>
<keyword evidence="1" id="KW-0472">Membrane</keyword>
<comment type="caution">
    <text evidence="2">The sequence shown here is derived from an EMBL/GenBank/DDBJ whole genome shotgun (WGS) entry which is preliminary data.</text>
</comment>
<evidence type="ECO:0000313" key="2">
    <source>
        <dbReference type="EMBL" id="RHW47985.1"/>
    </source>
</evidence>
<feature type="transmembrane region" description="Helical" evidence="1">
    <location>
        <begin position="137"/>
        <end position="154"/>
    </location>
</feature>
<organism evidence="2 3">
    <name type="scientific">Dermacoccus abyssi</name>
    <dbReference type="NCBI Taxonomy" id="322596"/>
    <lineage>
        <taxon>Bacteria</taxon>
        <taxon>Bacillati</taxon>
        <taxon>Actinomycetota</taxon>
        <taxon>Actinomycetes</taxon>
        <taxon>Micrococcales</taxon>
        <taxon>Dermacoccaceae</taxon>
        <taxon>Dermacoccus</taxon>
    </lineage>
</organism>
<reference evidence="2 3" key="1">
    <citation type="submission" date="2018-08" db="EMBL/GenBank/DDBJ databases">
        <title>Whole genome sequence analysis of Dermacoccus abyssi bacteria isolated from Deep Mariana trench Micromonospora spp reveals genes involved in the environmental adaptation and production of secondary metabolites.</title>
        <authorList>
            <person name="Abdel-Mageed W.M."/>
            <person name="Lehri B."/>
            <person name="Nouioui I."/>
            <person name="Goodfellow I."/>
            <person name="Jaspars M."/>
            <person name="Karlyshev A."/>
        </authorList>
    </citation>
    <scope>NUCLEOTIDE SEQUENCE [LARGE SCALE GENOMIC DNA]</scope>
    <source>
        <strain evidence="2 3">MT1.1</strain>
    </source>
</reference>
<dbReference type="RefSeq" id="WP_047310321.1">
    <property type="nucleotide sequence ID" value="NZ_CBCRVH010000001.1"/>
</dbReference>
<evidence type="ECO:0000313" key="3">
    <source>
        <dbReference type="Proteomes" id="UP000285376"/>
    </source>
</evidence>
<gene>
    <name evidence="2" type="ORF">D1832_00635</name>
</gene>
<feature type="transmembrane region" description="Helical" evidence="1">
    <location>
        <begin position="55"/>
        <end position="72"/>
    </location>
</feature>
<name>A0A417ZBH8_9MICO</name>
<evidence type="ECO:0000256" key="1">
    <source>
        <dbReference type="SAM" id="Phobius"/>
    </source>
</evidence>
<feature type="transmembrane region" description="Helical" evidence="1">
    <location>
        <begin position="93"/>
        <end position="117"/>
    </location>
</feature>
<protein>
    <submittedName>
        <fullName evidence="2">Uncharacterized protein</fullName>
    </submittedName>
</protein>
<dbReference type="EMBL" id="QWLM01000001">
    <property type="protein sequence ID" value="RHW47985.1"/>
    <property type="molecule type" value="Genomic_DNA"/>
</dbReference>